<accession>A0A9N9PXU3</accession>
<dbReference type="PANTHER" id="PTHR43248:SF25">
    <property type="entry name" value="AB HYDROLASE-1 DOMAIN-CONTAINING PROTEIN-RELATED"/>
    <property type="match status" value="1"/>
</dbReference>
<gene>
    <name evidence="5" type="ORF">HYFRA_00001611</name>
</gene>
<proteinExistence type="inferred from homology"/>
<keyword evidence="2" id="KW-0378">Hydrolase</keyword>
<keyword evidence="6" id="KW-1185">Reference proteome</keyword>
<protein>
    <recommendedName>
        <fullName evidence="4">AB hydrolase-1 domain-containing protein</fullName>
    </recommendedName>
</protein>
<evidence type="ECO:0000313" key="5">
    <source>
        <dbReference type="EMBL" id="CAG8959705.1"/>
    </source>
</evidence>
<reference evidence="5" key="1">
    <citation type="submission" date="2021-07" db="EMBL/GenBank/DDBJ databases">
        <authorList>
            <person name="Durling M."/>
        </authorList>
    </citation>
    <scope>NUCLEOTIDE SEQUENCE</scope>
</reference>
<dbReference type="SUPFAM" id="SSF53474">
    <property type="entry name" value="alpha/beta-Hydrolases"/>
    <property type="match status" value="1"/>
</dbReference>
<feature type="signal peptide" evidence="3">
    <location>
        <begin position="1"/>
        <end position="20"/>
    </location>
</feature>
<feature type="chain" id="PRO_5040282829" description="AB hydrolase-1 domain-containing protein" evidence="3">
    <location>
        <begin position="21"/>
        <end position="491"/>
    </location>
</feature>
<keyword evidence="3" id="KW-0732">Signal</keyword>
<comment type="similarity">
    <text evidence="1">Belongs to the peptidase S33 family.</text>
</comment>
<dbReference type="InterPro" id="IPR051601">
    <property type="entry name" value="Serine_prot/Carboxylest_S33"/>
</dbReference>
<dbReference type="Gene3D" id="3.40.50.1820">
    <property type="entry name" value="alpha/beta hydrolase"/>
    <property type="match status" value="1"/>
</dbReference>
<dbReference type="OrthoDB" id="425534at2759"/>
<evidence type="ECO:0000256" key="3">
    <source>
        <dbReference type="SAM" id="SignalP"/>
    </source>
</evidence>
<feature type="domain" description="AB hydrolase-1" evidence="4">
    <location>
        <begin position="112"/>
        <end position="275"/>
    </location>
</feature>
<dbReference type="InterPro" id="IPR000073">
    <property type="entry name" value="AB_hydrolase_1"/>
</dbReference>
<organism evidence="5 6">
    <name type="scientific">Hymenoscyphus fraxineus</name>
    <dbReference type="NCBI Taxonomy" id="746836"/>
    <lineage>
        <taxon>Eukaryota</taxon>
        <taxon>Fungi</taxon>
        <taxon>Dikarya</taxon>
        <taxon>Ascomycota</taxon>
        <taxon>Pezizomycotina</taxon>
        <taxon>Leotiomycetes</taxon>
        <taxon>Helotiales</taxon>
        <taxon>Helotiaceae</taxon>
        <taxon>Hymenoscyphus</taxon>
    </lineage>
</organism>
<evidence type="ECO:0000313" key="6">
    <source>
        <dbReference type="Proteomes" id="UP000696280"/>
    </source>
</evidence>
<evidence type="ECO:0000256" key="2">
    <source>
        <dbReference type="ARBA" id="ARBA00022801"/>
    </source>
</evidence>
<dbReference type="Proteomes" id="UP000696280">
    <property type="component" value="Unassembled WGS sequence"/>
</dbReference>
<dbReference type="GO" id="GO:0016787">
    <property type="term" value="F:hydrolase activity"/>
    <property type="evidence" value="ECO:0007669"/>
    <property type="project" value="UniProtKB-KW"/>
</dbReference>
<dbReference type="InterPro" id="IPR029058">
    <property type="entry name" value="AB_hydrolase_fold"/>
</dbReference>
<evidence type="ECO:0000259" key="4">
    <source>
        <dbReference type="Pfam" id="PF00561"/>
    </source>
</evidence>
<dbReference type="PANTHER" id="PTHR43248">
    <property type="entry name" value="2-SUCCINYL-6-HYDROXY-2,4-CYCLOHEXADIENE-1-CARBOXYLATE SYNTHASE"/>
    <property type="match status" value="1"/>
</dbReference>
<comment type="caution">
    <text evidence="5">The sequence shown here is derived from an EMBL/GenBank/DDBJ whole genome shotgun (WGS) entry which is preliminary data.</text>
</comment>
<sequence>MKFFKFISTIWLLTTTATSATVGIRDSNSTAPQGIPLDTFSKIPSSTDLIWQPCLSTFFCAVLDVINETTSFLLLADLFQVPINYQKPNGTRARVPLIKYPATQEPYQGMLLHNPGGPGVSGIESVFASASYLSSVSGSGFDIVAWEPRGLGFSEPITNCSSTIHIPGIQKRDRAPGQNLPDSFFEEVIRVAKGFGAVCQDKTGGEKDAGPHMNTIVLVRDMISVVDAFARSEDGKRVKRPELLNYWGFSYGTVIGQMFASMFPDRIGRVVLDGVVDADDWMSGKILRLGTLTDDVFLAFFEYCYLAGPKMCSYYSGSSAGDMLKRFEKTVRRFDVKTATQQDWANSSAIILGLEGLKVLARPKLYFPTATFSQLADLLVIYEEISGNISLDAILQMEKQIGQNINLVASPADESLRAISCTDSRNRLYNHTLQDMKPNIRTLRQQSFLFGDWVSAQSANCIGWSIEAAENFEGVHIIFLYNALLVAFGKR</sequence>
<dbReference type="AlphaFoldDB" id="A0A9N9PXU3"/>
<dbReference type="EMBL" id="CAJVRL010000092">
    <property type="protein sequence ID" value="CAG8959705.1"/>
    <property type="molecule type" value="Genomic_DNA"/>
</dbReference>
<dbReference type="Pfam" id="PF00561">
    <property type="entry name" value="Abhydrolase_1"/>
    <property type="match status" value="1"/>
</dbReference>
<name>A0A9N9PXU3_9HELO</name>
<evidence type="ECO:0000256" key="1">
    <source>
        <dbReference type="ARBA" id="ARBA00010088"/>
    </source>
</evidence>